<accession>A0AAV7UTU2</accession>
<dbReference type="EMBL" id="JANPWB010000004">
    <property type="protein sequence ID" value="KAJ1192298.1"/>
    <property type="molecule type" value="Genomic_DNA"/>
</dbReference>
<keyword evidence="3" id="KW-1185">Reference proteome</keyword>
<comment type="caution">
    <text evidence="2">The sequence shown here is derived from an EMBL/GenBank/DDBJ whole genome shotgun (WGS) entry which is preliminary data.</text>
</comment>
<sequence length="76" mass="8944">MDAACLAGNPDIWVPETVKSRRRTTRGVRSSCKRRRRRERRRERKTRRDRRTSDHGRATGIRCPEPGRNRRGSSKA</sequence>
<dbReference type="AlphaFoldDB" id="A0AAV7UTU2"/>
<dbReference type="Proteomes" id="UP001066276">
    <property type="component" value="Chromosome 2_2"/>
</dbReference>
<gene>
    <name evidence="2" type="ORF">NDU88_001609</name>
</gene>
<proteinExistence type="predicted"/>
<name>A0AAV7UTU2_PLEWA</name>
<protein>
    <submittedName>
        <fullName evidence="2">Uncharacterized protein</fullName>
    </submittedName>
</protein>
<evidence type="ECO:0000313" key="3">
    <source>
        <dbReference type="Proteomes" id="UP001066276"/>
    </source>
</evidence>
<feature type="region of interest" description="Disordered" evidence="1">
    <location>
        <begin position="17"/>
        <end position="76"/>
    </location>
</feature>
<evidence type="ECO:0000256" key="1">
    <source>
        <dbReference type="SAM" id="MobiDB-lite"/>
    </source>
</evidence>
<reference evidence="2" key="1">
    <citation type="journal article" date="2022" name="bioRxiv">
        <title>Sequencing and chromosome-scale assembly of the giantPleurodeles waltlgenome.</title>
        <authorList>
            <person name="Brown T."/>
            <person name="Elewa A."/>
            <person name="Iarovenko S."/>
            <person name="Subramanian E."/>
            <person name="Araus A.J."/>
            <person name="Petzold A."/>
            <person name="Susuki M."/>
            <person name="Suzuki K.-i.T."/>
            <person name="Hayashi T."/>
            <person name="Toyoda A."/>
            <person name="Oliveira C."/>
            <person name="Osipova E."/>
            <person name="Leigh N.D."/>
            <person name="Simon A."/>
            <person name="Yun M.H."/>
        </authorList>
    </citation>
    <scope>NUCLEOTIDE SEQUENCE</scope>
    <source>
        <strain evidence="2">20211129_DDA</strain>
        <tissue evidence="2">Liver</tissue>
    </source>
</reference>
<evidence type="ECO:0000313" key="2">
    <source>
        <dbReference type="EMBL" id="KAJ1192298.1"/>
    </source>
</evidence>
<feature type="compositionally biased region" description="Basic residues" evidence="1">
    <location>
        <begin position="20"/>
        <end position="50"/>
    </location>
</feature>
<organism evidence="2 3">
    <name type="scientific">Pleurodeles waltl</name>
    <name type="common">Iberian ribbed newt</name>
    <dbReference type="NCBI Taxonomy" id="8319"/>
    <lineage>
        <taxon>Eukaryota</taxon>
        <taxon>Metazoa</taxon>
        <taxon>Chordata</taxon>
        <taxon>Craniata</taxon>
        <taxon>Vertebrata</taxon>
        <taxon>Euteleostomi</taxon>
        <taxon>Amphibia</taxon>
        <taxon>Batrachia</taxon>
        <taxon>Caudata</taxon>
        <taxon>Salamandroidea</taxon>
        <taxon>Salamandridae</taxon>
        <taxon>Pleurodelinae</taxon>
        <taxon>Pleurodeles</taxon>
    </lineage>
</organism>